<dbReference type="AlphaFoldDB" id="A0A8J3JZN0"/>
<dbReference type="Proteomes" id="UP000619293">
    <property type="component" value="Unassembled WGS sequence"/>
</dbReference>
<evidence type="ECO:0000313" key="3">
    <source>
        <dbReference type="Proteomes" id="UP000619293"/>
    </source>
</evidence>
<evidence type="ECO:0008006" key="4">
    <source>
        <dbReference type="Google" id="ProtNLM"/>
    </source>
</evidence>
<gene>
    <name evidence="2" type="ORF">Cch02nite_36100</name>
</gene>
<keyword evidence="1" id="KW-0732">Signal</keyword>
<name>A0A8J3JZN0_9ACTN</name>
<comment type="caution">
    <text evidence="2">The sequence shown here is derived from an EMBL/GenBank/DDBJ whole genome shotgun (WGS) entry which is preliminary data.</text>
</comment>
<evidence type="ECO:0000256" key="1">
    <source>
        <dbReference type="SAM" id="SignalP"/>
    </source>
</evidence>
<accession>A0A8J3JZN0</accession>
<reference evidence="2 3" key="1">
    <citation type="submission" date="2021-01" db="EMBL/GenBank/DDBJ databases">
        <title>Whole genome shotgun sequence of Catellatospora chokoriensis NBRC 107358.</title>
        <authorList>
            <person name="Komaki H."/>
            <person name="Tamura T."/>
        </authorList>
    </citation>
    <scope>NUCLEOTIDE SEQUENCE [LARGE SCALE GENOMIC DNA]</scope>
    <source>
        <strain evidence="2 3">NBRC 107358</strain>
    </source>
</reference>
<keyword evidence="3" id="KW-1185">Reference proteome</keyword>
<proteinExistence type="predicted"/>
<feature type="signal peptide" evidence="1">
    <location>
        <begin position="1"/>
        <end position="25"/>
    </location>
</feature>
<evidence type="ECO:0000313" key="2">
    <source>
        <dbReference type="EMBL" id="GIF90166.1"/>
    </source>
</evidence>
<protein>
    <recommendedName>
        <fullName evidence="4">CVNH domain-containing protein</fullName>
    </recommendedName>
</protein>
<dbReference type="EMBL" id="BONG01000021">
    <property type="protein sequence ID" value="GIF90166.1"/>
    <property type="molecule type" value="Genomic_DNA"/>
</dbReference>
<feature type="chain" id="PRO_5039325842" description="CVNH domain-containing protein" evidence="1">
    <location>
        <begin position="26"/>
        <end position="152"/>
    </location>
</feature>
<organism evidence="2 3">
    <name type="scientific">Catellatospora chokoriensis</name>
    <dbReference type="NCBI Taxonomy" id="310353"/>
    <lineage>
        <taxon>Bacteria</taxon>
        <taxon>Bacillati</taxon>
        <taxon>Actinomycetota</taxon>
        <taxon>Actinomycetes</taxon>
        <taxon>Micromonosporales</taxon>
        <taxon>Micromonosporaceae</taxon>
        <taxon>Catellatospora</taxon>
    </lineage>
</organism>
<dbReference type="RefSeq" id="WP_191839668.1">
    <property type="nucleotide sequence ID" value="NZ_BAAALB010000009.1"/>
</dbReference>
<sequence length="152" mass="16728">MHQLSKWLRHLTVSALTIASFAVGAAGPAAAGDPPPSISPQTLQVLCKTLGGDYSEQRESYSCDFTDSVILCRDGTCGYGSRLEDPPLRDECYYAGGIFTDLGIRVYVCDLHEGEITVDCTNPLDWWSDQPMSLCAVEFSPHDERIRVRKPV</sequence>